<keyword evidence="1" id="KW-0472">Membrane</keyword>
<evidence type="ECO:0000313" key="2">
    <source>
        <dbReference type="EMBL" id="OTP25538.1"/>
    </source>
</evidence>
<keyword evidence="1" id="KW-0812">Transmembrane</keyword>
<sequence>MKLQNRTLKKLSILILLVVGVISSFLYVTSRFDSLNKFNPLVKMQVGYAIVPEKVTYNGGKEYADDGKRQIPDDYENIEVINSTTMKIKKLTFKGGQAPENHNYVKVRYKGSYVYKITFITDDSVPSDVMKVIRKNKTAE</sequence>
<comment type="caution">
    <text evidence="2">The sequence shown here is derived from an EMBL/GenBank/DDBJ whole genome shotgun (WGS) entry which is preliminary data.</text>
</comment>
<proteinExistence type="predicted"/>
<evidence type="ECO:0008006" key="4">
    <source>
        <dbReference type="Google" id="ProtNLM"/>
    </source>
</evidence>
<name>A0A242KW52_ENTMU</name>
<evidence type="ECO:0000313" key="3">
    <source>
        <dbReference type="Proteomes" id="UP000195024"/>
    </source>
</evidence>
<accession>A0A242KW52</accession>
<keyword evidence="1" id="KW-1133">Transmembrane helix</keyword>
<feature type="transmembrane region" description="Helical" evidence="1">
    <location>
        <begin position="12"/>
        <end position="30"/>
    </location>
</feature>
<dbReference type="EMBL" id="NGMS01000002">
    <property type="protein sequence ID" value="OTP25538.1"/>
    <property type="molecule type" value="Genomic_DNA"/>
</dbReference>
<reference evidence="2 3" key="1">
    <citation type="submission" date="2017-05" db="EMBL/GenBank/DDBJ databases">
        <title>The Genome Sequence of Enterococcus mundtii 6B1_DIV0119.</title>
        <authorList>
            <consortium name="The Broad Institute Genomics Platform"/>
            <consortium name="The Broad Institute Genomic Center for Infectious Diseases"/>
            <person name="Earl A."/>
            <person name="Manson A."/>
            <person name="Schwartman J."/>
            <person name="Gilmore M."/>
            <person name="Abouelleil A."/>
            <person name="Cao P."/>
            <person name="Chapman S."/>
            <person name="Cusick C."/>
            <person name="Shea T."/>
            <person name="Young S."/>
            <person name="Neafsey D."/>
            <person name="Nusbaum C."/>
            <person name="Birren B."/>
        </authorList>
    </citation>
    <scope>NUCLEOTIDE SEQUENCE [LARGE SCALE GENOMIC DNA]</scope>
    <source>
        <strain evidence="2 3">6B1_DIV0119</strain>
    </source>
</reference>
<dbReference type="RefSeq" id="WP_086335385.1">
    <property type="nucleotide sequence ID" value="NZ_NGMS01000002.1"/>
</dbReference>
<evidence type="ECO:0000256" key="1">
    <source>
        <dbReference type="SAM" id="Phobius"/>
    </source>
</evidence>
<protein>
    <recommendedName>
        <fullName evidence="4">YxeA family protein</fullName>
    </recommendedName>
</protein>
<dbReference type="AlphaFoldDB" id="A0A242KW52"/>
<organism evidence="2 3">
    <name type="scientific">Enterococcus mundtii</name>
    <dbReference type="NCBI Taxonomy" id="53346"/>
    <lineage>
        <taxon>Bacteria</taxon>
        <taxon>Bacillati</taxon>
        <taxon>Bacillota</taxon>
        <taxon>Bacilli</taxon>
        <taxon>Lactobacillales</taxon>
        <taxon>Enterococcaceae</taxon>
        <taxon>Enterococcus</taxon>
    </lineage>
</organism>
<gene>
    <name evidence="2" type="ORF">A5802_002691</name>
</gene>
<dbReference type="Proteomes" id="UP000195024">
    <property type="component" value="Unassembled WGS sequence"/>
</dbReference>